<reference evidence="8 9" key="1">
    <citation type="submission" date="2020-03" db="EMBL/GenBank/DDBJ databases">
        <title>WGS of actinomycetes isolated from Thailand.</title>
        <authorList>
            <person name="Thawai C."/>
        </authorList>
    </citation>
    <scope>NUCLEOTIDE SEQUENCE [LARGE SCALE GENOMIC DNA]</scope>
    <source>
        <strain evidence="8 9">PLAI 1-29</strain>
    </source>
</reference>
<evidence type="ECO:0000256" key="1">
    <source>
        <dbReference type="ARBA" id="ARBA00010641"/>
    </source>
</evidence>
<name>A0ABX1C819_9ACTN</name>
<dbReference type="Pfam" id="PF04542">
    <property type="entry name" value="Sigma70_r2"/>
    <property type="match status" value="1"/>
</dbReference>
<evidence type="ECO:0000313" key="8">
    <source>
        <dbReference type="EMBL" id="NJQ03094.1"/>
    </source>
</evidence>
<evidence type="ECO:0000256" key="2">
    <source>
        <dbReference type="ARBA" id="ARBA00023015"/>
    </source>
</evidence>
<dbReference type="SUPFAM" id="SSF88946">
    <property type="entry name" value="Sigma2 domain of RNA polymerase sigma factors"/>
    <property type="match status" value="1"/>
</dbReference>
<proteinExistence type="inferred from homology"/>
<evidence type="ECO:0000256" key="5">
    <source>
        <dbReference type="SAM" id="MobiDB-lite"/>
    </source>
</evidence>
<dbReference type="EMBL" id="JAATEN010000021">
    <property type="protein sequence ID" value="NJQ03094.1"/>
    <property type="molecule type" value="Genomic_DNA"/>
</dbReference>
<dbReference type="InterPro" id="IPR039425">
    <property type="entry name" value="RNA_pol_sigma-70-like"/>
</dbReference>
<feature type="region of interest" description="Disordered" evidence="5">
    <location>
        <begin position="282"/>
        <end position="315"/>
    </location>
</feature>
<organism evidence="8 9">
    <name type="scientific">Streptomyces zingiberis</name>
    <dbReference type="NCBI Taxonomy" id="2053010"/>
    <lineage>
        <taxon>Bacteria</taxon>
        <taxon>Bacillati</taxon>
        <taxon>Actinomycetota</taxon>
        <taxon>Actinomycetes</taxon>
        <taxon>Kitasatosporales</taxon>
        <taxon>Streptomycetaceae</taxon>
        <taxon>Streptomyces</taxon>
    </lineage>
</organism>
<dbReference type="PANTHER" id="PTHR43133">
    <property type="entry name" value="RNA POLYMERASE ECF-TYPE SIGMA FACTO"/>
    <property type="match status" value="1"/>
</dbReference>
<feature type="domain" description="RNA polymerase sigma-70 region 2" evidence="6">
    <location>
        <begin position="127"/>
        <end position="192"/>
    </location>
</feature>
<dbReference type="InterPro" id="IPR013325">
    <property type="entry name" value="RNA_pol_sigma_r2"/>
</dbReference>
<feature type="compositionally biased region" description="Low complexity" evidence="5">
    <location>
        <begin position="43"/>
        <end position="70"/>
    </location>
</feature>
<dbReference type="PANTHER" id="PTHR43133:SF61">
    <property type="entry name" value="ECF RNA POLYMERASE SIGMA FACTOR SIGC"/>
    <property type="match status" value="1"/>
</dbReference>
<keyword evidence="2" id="KW-0805">Transcription regulation</keyword>
<dbReference type="InterPro" id="IPR013324">
    <property type="entry name" value="RNA_pol_sigma_r3/r4-like"/>
</dbReference>
<feature type="region of interest" description="Disordered" evidence="5">
    <location>
        <begin position="1"/>
        <end position="106"/>
    </location>
</feature>
<sequence length="315" mass="32933">MNAARNGGARRRAERAEQPEHHRRAEQAARRRARPGHPPPRSGGPAERGAPAGLVAPAAPGTPPELAGPGAPAGGGIPGAGAGAAPAGRGGARPPVTGTDRDRKDREVTGWALAAGHGDRGAAESFVRSTLPDVRRYLVRLTGDPQGAEDLVQDTYLRALRSLPGFQGRSPARGWLLTIARRVVVDRIRSERARPRRARVEDWQTVVEDAQPRGLPGFDEGVALAELLARLPALRREVFVLTQLLGLPYAEAARIAGCPVGTVRSRVARARETLIALLEDAESDGAGRREPGSAPAGLLPGGGAPGRLPGARPGL</sequence>
<keyword evidence="4" id="KW-0804">Transcription</keyword>
<comment type="similarity">
    <text evidence="1">Belongs to the sigma-70 factor family. ECF subfamily.</text>
</comment>
<dbReference type="Pfam" id="PF08281">
    <property type="entry name" value="Sigma70_r4_2"/>
    <property type="match status" value="1"/>
</dbReference>
<feature type="domain" description="RNA polymerase sigma factor 70 region 4 type 2" evidence="7">
    <location>
        <begin position="223"/>
        <end position="274"/>
    </location>
</feature>
<feature type="compositionally biased region" description="Low complexity" evidence="5">
    <location>
        <begin position="306"/>
        <end position="315"/>
    </location>
</feature>
<dbReference type="InterPro" id="IPR014284">
    <property type="entry name" value="RNA_pol_sigma-70_dom"/>
</dbReference>
<dbReference type="InterPro" id="IPR036388">
    <property type="entry name" value="WH-like_DNA-bd_sf"/>
</dbReference>
<keyword evidence="3" id="KW-0731">Sigma factor</keyword>
<gene>
    <name evidence="8" type="ORF">HCK00_21790</name>
</gene>
<feature type="compositionally biased region" description="Basic and acidic residues" evidence="5">
    <location>
        <begin position="14"/>
        <end position="29"/>
    </location>
</feature>
<dbReference type="CDD" id="cd06171">
    <property type="entry name" value="Sigma70_r4"/>
    <property type="match status" value="1"/>
</dbReference>
<dbReference type="InterPro" id="IPR007627">
    <property type="entry name" value="RNA_pol_sigma70_r2"/>
</dbReference>
<feature type="compositionally biased region" description="Low complexity" evidence="5">
    <location>
        <begin position="83"/>
        <end position="95"/>
    </location>
</feature>
<evidence type="ECO:0000313" key="9">
    <source>
        <dbReference type="Proteomes" id="UP000695264"/>
    </source>
</evidence>
<dbReference type="Proteomes" id="UP000695264">
    <property type="component" value="Unassembled WGS sequence"/>
</dbReference>
<evidence type="ECO:0000259" key="7">
    <source>
        <dbReference type="Pfam" id="PF08281"/>
    </source>
</evidence>
<dbReference type="SUPFAM" id="SSF88659">
    <property type="entry name" value="Sigma3 and sigma4 domains of RNA polymerase sigma factors"/>
    <property type="match status" value="1"/>
</dbReference>
<dbReference type="NCBIfam" id="TIGR02937">
    <property type="entry name" value="sigma70-ECF"/>
    <property type="match status" value="1"/>
</dbReference>
<dbReference type="InterPro" id="IPR013249">
    <property type="entry name" value="RNA_pol_sigma70_r4_t2"/>
</dbReference>
<evidence type="ECO:0000256" key="4">
    <source>
        <dbReference type="ARBA" id="ARBA00023163"/>
    </source>
</evidence>
<dbReference type="Gene3D" id="1.10.10.10">
    <property type="entry name" value="Winged helix-like DNA-binding domain superfamily/Winged helix DNA-binding domain"/>
    <property type="match status" value="1"/>
</dbReference>
<keyword evidence="9" id="KW-1185">Reference proteome</keyword>
<feature type="compositionally biased region" description="Gly residues" evidence="5">
    <location>
        <begin position="71"/>
        <end position="82"/>
    </location>
</feature>
<dbReference type="Gene3D" id="1.10.1740.10">
    <property type="match status" value="1"/>
</dbReference>
<comment type="caution">
    <text evidence="8">The sequence shown here is derived from an EMBL/GenBank/DDBJ whole genome shotgun (WGS) entry which is preliminary data.</text>
</comment>
<evidence type="ECO:0000256" key="3">
    <source>
        <dbReference type="ARBA" id="ARBA00023082"/>
    </source>
</evidence>
<evidence type="ECO:0000259" key="6">
    <source>
        <dbReference type="Pfam" id="PF04542"/>
    </source>
</evidence>
<accession>A0ABX1C819</accession>
<protein>
    <submittedName>
        <fullName evidence="8">Sigma-70 family RNA polymerase sigma factor</fullName>
    </submittedName>
</protein>